<dbReference type="EMBL" id="NEVH01000267">
    <property type="protein sequence ID" value="PNF43712.1"/>
    <property type="molecule type" value="Genomic_DNA"/>
</dbReference>
<dbReference type="EMBL" id="NEVH01000267">
    <property type="protein sequence ID" value="PNF43710.1"/>
    <property type="molecule type" value="Genomic_DNA"/>
</dbReference>
<feature type="compositionally biased region" description="Polar residues" evidence="1">
    <location>
        <begin position="586"/>
        <end position="597"/>
    </location>
</feature>
<evidence type="ECO:0000259" key="2">
    <source>
        <dbReference type="PROSITE" id="PS50982"/>
    </source>
</evidence>
<dbReference type="InterPro" id="IPR001810">
    <property type="entry name" value="F-box_dom"/>
</dbReference>
<feature type="compositionally biased region" description="Low complexity" evidence="1">
    <location>
        <begin position="351"/>
        <end position="374"/>
    </location>
</feature>
<feature type="compositionally biased region" description="Basic and acidic residues" evidence="1">
    <location>
        <begin position="1"/>
        <end position="14"/>
    </location>
</feature>
<dbReference type="InterPro" id="IPR036047">
    <property type="entry name" value="F-box-like_dom_sf"/>
</dbReference>
<evidence type="ECO:0000256" key="1">
    <source>
        <dbReference type="SAM" id="MobiDB-lite"/>
    </source>
</evidence>
<feature type="compositionally biased region" description="Basic and acidic residues" evidence="1">
    <location>
        <begin position="58"/>
        <end position="71"/>
    </location>
</feature>
<dbReference type="InterPro" id="IPR052283">
    <property type="entry name" value="GenomicStab_NeuMorph_Reg"/>
</dbReference>
<dbReference type="PANTHER" id="PTHR15739">
    <property type="entry name" value="ZINC FINGER PROTEIN"/>
    <property type="match status" value="1"/>
</dbReference>
<dbReference type="Pfam" id="PF01429">
    <property type="entry name" value="MBD"/>
    <property type="match status" value="1"/>
</dbReference>
<dbReference type="SUPFAM" id="SSF52047">
    <property type="entry name" value="RNI-like"/>
    <property type="match status" value="1"/>
</dbReference>
<organism evidence="3 4">
    <name type="scientific">Cryptotermes secundus</name>
    <dbReference type="NCBI Taxonomy" id="105785"/>
    <lineage>
        <taxon>Eukaryota</taxon>
        <taxon>Metazoa</taxon>
        <taxon>Ecdysozoa</taxon>
        <taxon>Arthropoda</taxon>
        <taxon>Hexapoda</taxon>
        <taxon>Insecta</taxon>
        <taxon>Pterygota</taxon>
        <taxon>Neoptera</taxon>
        <taxon>Polyneoptera</taxon>
        <taxon>Dictyoptera</taxon>
        <taxon>Blattodea</taxon>
        <taxon>Blattoidea</taxon>
        <taxon>Termitoidae</taxon>
        <taxon>Kalotermitidae</taxon>
        <taxon>Cryptotermitinae</taxon>
        <taxon>Cryptotermes</taxon>
    </lineage>
</organism>
<reference evidence="3 4" key="1">
    <citation type="submission" date="2017-12" db="EMBL/GenBank/DDBJ databases">
        <title>Hemimetabolous genomes reveal molecular basis of termite eusociality.</title>
        <authorList>
            <person name="Harrison M.C."/>
            <person name="Jongepier E."/>
            <person name="Robertson H.M."/>
            <person name="Arning N."/>
            <person name="Bitard-Feildel T."/>
            <person name="Chao H."/>
            <person name="Childers C.P."/>
            <person name="Dinh H."/>
            <person name="Doddapaneni H."/>
            <person name="Dugan S."/>
            <person name="Gowin J."/>
            <person name="Greiner C."/>
            <person name="Han Y."/>
            <person name="Hu H."/>
            <person name="Hughes D.S.T."/>
            <person name="Huylmans A.-K."/>
            <person name="Kemena C."/>
            <person name="Kremer L.P.M."/>
            <person name="Lee S.L."/>
            <person name="Lopez-Ezquerra A."/>
            <person name="Mallet L."/>
            <person name="Monroy-Kuhn J.M."/>
            <person name="Moser A."/>
            <person name="Murali S.C."/>
            <person name="Muzny D.M."/>
            <person name="Otani S."/>
            <person name="Piulachs M.-D."/>
            <person name="Poelchau M."/>
            <person name="Qu J."/>
            <person name="Schaub F."/>
            <person name="Wada-Katsumata A."/>
            <person name="Worley K.C."/>
            <person name="Xie Q."/>
            <person name="Ylla G."/>
            <person name="Poulsen M."/>
            <person name="Gibbs R.A."/>
            <person name="Schal C."/>
            <person name="Richards S."/>
            <person name="Belles X."/>
            <person name="Korb J."/>
            <person name="Bornberg-Bauer E."/>
        </authorList>
    </citation>
    <scope>NUCLEOTIDE SEQUENCE [LARGE SCALE GENOMIC DNA]</scope>
    <source>
        <tissue evidence="3">Whole body</tissue>
    </source>
</reference>
<feature type="compositionally biased region" description="Basic and acidic residues" evidence="1">
    <location>
        <begin position="25"/>
        <end position="37"/>
    </location>
</feature>
<dbReference type="SMART" id="SM00391">
    <property type="entry name" value="MBD"/>
    <property type="match status" value="1"/>
</dbReference>
<sequence>MEVMESEKPPKERGSMVTSAVCSKQTKDSDDRGEEGIGKTAEMHNGGEQVGTSDDSVGDLKTKKKENENTKSSDAPDSEYASNTDEKWQLHLDLSDSASTSDNDGSEVEANERNGGNLRKQHDNSSPSNEADADDCKDFLGFEMGASAAQDSGMVLTKLIGLAESALKCDKIDPCGASTSHDFKEFETRMGANDSELKLAPCSVVSLSQIFFDHDNEMDVDDCESIKFTLKLLSNADMYRLKEEAMDEDSSSRDNVDDLESGIVVGRSSQPHEGSFMTKGVKIYSGVNRSSEIRKKKRKKAKEKDKLKENEYTSLVDMKMYVDVSGSADIGTTVKAEFASGVGTASEDMSSEVTSSAASSPSVSSRSSFKMSGSGARYSRGDSPALFSSGGKGKKIFVDLSDPALLKPFEYGWKRELVYRSTSESTPKKMADIYYYTPAGKKVRSNREVLEHLDSGDLTIENFTFCKEVLGVNDPTKEIIRDAKKIVPKDPNATQAKKAAKLKSKMISSPLHEAVSSSPISQVSKGSQQGRTVPPKAFPKIKVSSVKLQRLPVKQKKNESSEDGEMEIGMLPPMWSPSDSPFLKKSTGSPQTVSAVSWSAKDAEDISTGKHKLAGHESDGPPAKRSKSSIPPQGHGLETERHFMQYFMMNVCAGYSSLLHVFQYLKVQELLRAARVCRMWHDMASHPSLWRTVRMKNSHVGDWEGLVKSLQRHETQHLDLRKMLVPNEDTGSMWDKFCSAIIHATSLSRLDLCRCPARVVEKVAESCPQLKIINALSIKCSNINLQCVGNHRNLQELRLKSLSGIRLSTTLAALKQLSSLKHLSLTTFKELGKMEPSVLGSLKNLESLELGECCDFPPEFGPESLSRLKKLERLRLEKGQGKDCPTFSILAGIAVLPKLTHLELVNFDVKPGFDKALAQCTNIRRLLIIPTYVTQSATTNHMVLNGVNHLCNSLTHFVWGVTHELLRVTELFVDQCEGQKDNKTPPSKAGKKSSGSDSIPILKPIQIKDDCQTDKLNDQENEIESNRNGDTKTAEDSEDRDESDDAKASAAAPQVEILPLPKLQKLLTSSLPKTRVKILKIPFHATWRQTISEPAL</sequence>
<feature type="region of interest" description="Disordered" evidence="1">
    <location>
        <begin position="977"/>
        <end position="999"/>
    </location>
</feature>
<dbReference type="CDD" id="cd00122">
    <property type="entry name" value="MBD"/>
    <property type="match status" value="1"/>
</dbReference>
<dbReference type="OrthoDB" id="61560at2759"/>
<feature type="compositionally biased region" description="Basic and acidic residues" evidence="1">
    <location>
        <begin position="84"/>
        <end position="94"/>
    </location>
</feature>
<dbReference type="Gene3D" id="3.80.10.10">
    <property type="entry name" value="Ribonuclease Inhibitor"/>
    <property type="match status" value="1"/>
</dbReference>
<evidence type="ECO:0000313" key="3">
    <source>
        <dbReference type="EMBL" id="PNF43712.1"/>
    </source>
</evidence>
<evidence type="ECO:0000313" key="4">
    <source>
        <dbReference type="Proteomes" id="UP000235965"/>
    </source>
</evidence>
<protein>
    <recommendedName>
        <fullName evidence="2">MBD domain-containing protein</fullName>
    </recommendedName>
</protein>
<feature type="domain" description="MBD" evidence="2">
    <location>
        <begin position="399"/>
        <end position="470"/>
    </location>
</feature>
<dbReference type="InterPro" id="IPR032675">
    <property type="entry name" value="LRR_dom_sf"/>
</dbReference>
<dbReference type="STRING" id="105785.A0A2J7RSB5"/>
<proteinExistence type="predicted"/>
<accession>A0A2J7RSB5</accession>
<dbReference type="InParanoid" id="A0A2J7RSB5"/>
<dbReference type="SUPFAM" id="SSF81383">
    <property type="entry name" value="F-box domain"/>
    <property type="match status" value="1"/>
</dbReference>
<comment type="caution">
    <text evidence="3">The sequence shown here is derived from an EMBL/GenBank/DDBJ whole genome shotgun (WGS) entry which is preliminary data.</text>
</comment>
<keyword evidence="4" id="KW-1185">Reference proteome</keyword>
<dbReference type="Gene3D" id="1.20.1280.50">
    <property type="match status" value="1"/>
</dbReference>
<dbReference type="GO" id="GO:0003677">
    <property type="term" value="F:DNA binding"/>
    <property type="evidence" value="ECO:0007669"/>
    <property type="project" value="InterPro"/>
</dbReference>
<feature type="region of interest" description="Disordered" evidence="1">
    <location>
        <begin position="1"/>
        <end position="134"/>
    </location>
</feature>
<feature type="compositionally biased region" description="Basic and acidic residues" evidence="1">
    <location>
        <begin position="1018"/>
        <end position="1035"/>
    </location>
</feature>
<dbReference type="AlphaFoldDB" id="A0A2J7RSB5"/>
<feature type="compositionally biased region" description="Polar residues" evidence="1">
    <location>
        <begin position="515"/>
        <end position="531"/>
    </location>
</feature>
<feature type="region of interest" description="Disordered" evidence="1">
    <location>
        <begin position="345"/>
        <end position="384"/>
    </location>
</feature>
<dbReference type="PANTHER" id="PTHR15739:SF5">
    <property type="entry name" value="LD23158P"/>
    <property type="match status" value="1"/>
</dbReference>
<dbReference type="Gene3D" id="3.30.890.10">
    <property type="entry name" value="Methyl-cpg-binding Protein 2, Chain A"/>
    <property type="match status" value="1"/>
</dbReference>
<feature type="region of interest" description="Disordered" evidence="1">
    <location>
        <begin position="1018"/>
        <end position="1055"/>
    </location>
</feature>
<gene>
    <name evidence="3" type="ORF">B7P43_G14539</name>
</gene>
<dbReference type="Proteomes" id="UP000235965">
    <property type="component" value="Unassembled WGS sequence"/>
</dbReference>
<dbReference type="Pfam" id="PF12937">
    <property type="entry name" value="F-box-like"/>
    <property type="match status" value="1"/>
</dbReference>
<dbReference type="PROSITE" id="PS50982">
    <property type="entry name" value="MBD"/>
    <property type="match status" value="1"/>
</dbReference>
<dbReference type="InterPro" id="IPR016177">
    <property type="entry name" value="DNA-bd_dom_sf"/>
</dbReference>
<name>A0A2J7RSB5_9NEOP</name>
<dbReference type="SUPFAM" id="SSF54171">
    <property type="entry name" value="DNA-binding domain"/>
    <property type="match status" value="1"/>
</dbReference>
<dbReference type="InterPro" id="IPR001739">
    <property type="entry name" value="Methyl_CpG_DNA-bd"/>
</dbReference>
<feature type="compositionally biased region" description="Basic and acidic residues" evidence="1">
    <location>
        <begin position="601"/>
        <end position="619"/>
    </location>
</feature>
<feature type="region of interest" description="Disordered" evidence="1">
    <location>
        <begin position="514"/>
        <end position="635"/>
    </location>
</feature>